<feature type="transmembrane region" description="Helical" evidence="6">
    <location>
        <begin position="255"/>
        <end position="275"/>
    </location>
</feature>
<proteinExistence type="predicted"/>
<feature type="transmembrane region" description="Helical" evidence="6">
    <location>
        <begin position="198"/>
        <end position="221"/>
    </location>
</feature>
<feature type="transmembrane region" description="Helical" evidence="6">
    <location>
        <begin position="149"/>
        <end position="171"/>
    </location>
</feature>
<dbReference type="eggNOG" id="COG4120">
    <property type="taxonomic scope" value="Bacteria"/>
</dbReference>
<evidence type="ECO:0000313" key="8">
    <source>
        <dbReference type="Proteomes" id="UP000004207"/>
    </source>
</evidence>
<feature type="transmembrane region" description="Helical" evidence="6">
    <location>
        <begin position="290"/>
        <end position="307"/>
    </location>
</feature>
<keyword evidence="8" id="KW-1185">Reference proteome</keyword>
<organism evidence="7 8">
    <name type="scientific">Kingella kingae ATCC 23330</name>
    <dbReference type="NCBI Taxonomy" id="887327"/>
    <lineage>
        <taxon>Bacteria</taxon>
        <taxon>Pseudomonadati</taxon>
        <taxon>Pseudomonadota</taxon>
        <taxon>Betaproteobacteria</taxon>
        <taxon>Neisseriales</taxon>
        <taxon>Neisseriaceae</taxon>
        <taxon>Kingella</taxon>
    </lineage>
</organism>
<dbReference type="GO" id="GO:0022857">
    <property type="term" value="F:transmembrane transporter activity"/>
    <property type="evidence" value="ECO:0007669"/>
    <property type="project" value="InterPro"/>
</dbReference>
<dbReference type="Pfam" id="PF02653">
    <property type="entry name" value="BPD_transp_2"/>
    <property type="match status" value="1"/>
</dbReference>
<dbReference type="GO" id="GO:0005886">
    <property type="term" value="C:plasma membrane"/>
    <property type="evidence" value="ECO:0007669"/>
    <property type="project" value="UniProtKB-SubCell"/>
</dbReference>
<reference evidence="7 8" key="1">
    <citation type="submission" date="2011-04" db="EMBL/GenBank/DDBJ databases">
        <authorList>
            <person name="Muzny D."/>
            <person name="Qin X."/>
            <person name="Deng J."/>
            <person name="Jiang H."/>
            <person name="Liu Y."/>
            <person name="Qu J."/>
            <person name="Song X.-Z."/>
            <person name="Zhang L."/>
            <person name="Thornton R."/>
            <person name="Coyle M."/>
            <person name="Francisco L."/>
            <person name="Jackson L."/>
            <person name="Javaid M."/>
            <person name="Korchina V."/>
            <person name="Kovar C."/>
            <person name="Mata R."/>
            <person name="Mathew T."/>
            <person name="Ngo R."/>
            <person name="Nguyen L."/>
            <person name="Nguyen N."/>
            <person name="Okwuonu G."/>
            <person name="Ongeri F."/>
            <person name="Pham C."/>
            <person name="Simmons D."/>
            <person name="Wilczek-Boney K."/>
            <person name="Hale W."/>
            <person name="Jakkamsetti A."/>
            <person name="Pham P."/>
            <person name="Ruth R."/>
            <person name="San Lucas F."/>
            <person name="Warren J."/>
            <person name="Zhang J."/>
            <person name="Zhao Z."/>
            <person name="Zhou C."/>
            <person name="Zhu D."/>
            <person name="Lee S."/>
            <person name="Bess C."/>
            <person name="Blankenburg K."/>
            <person name="Forbes L."/>
            <person name="Fu Q."/>
            <person name="Gubbala S."/>
            <person name="Hirani K."/>
            <person name="Jayaseelan J.C."/>
            <person name="Lara F."/>
            <person name="Munidasa M."/>
            <person name="Palculict T."/>
            <person name="Patil S."/>
            <person name="Pu L.-L."/>
            <person name="Saada N."/>
            <person name="Tang L."/>
            <person name="Weissenberger G."/>
            <person name="Zhu Y."/>
            <person name="Hemphill L."/>
            <person name="Shang Y."/>
            <person name="Youmans B."/>
            <person name="Ayvaz T."/>
            <person name="Ross M."/>
            <person name="Santibanez J."/>
            <person name="Aqrawi P."/>
            <person name="Gross S."/>
            <person name="Joshi V."/>
            <person name="Fowler G."/>
            <person name="Nazareth L."/>
            <person name="Reid J."/>
            <person name="Worley K."/>
            <person name="Petrosino J."/>
            <person name="Highlander S."/>
            <person name="Gibbs R."/>
        </authorList>
    </citation>
    <scope>NUCLEOTIDE SEQUENCE [LARGE SCALE GENOMIC DNA]</scope>
    <source>
        <strain evidence="7 8">ATCC 23330</strain>
    </source>
</reference>
<evidence type="ECO:0000256" key="1">
    <source>
        <dbReference type="ARBA" id="ARBA00004651"/>
    </source>
</evidence>
<dbReference type="CDD" id="cd06574">
    <property type="entry name" value="TM_PBP1_branched-chain-AA_like"/>
    <property type="match status" value="1"/>
</dbReference>
<dbReference type="InterPro" id="IPR001851">
    <property type="entry name" value="ABC_transp_permease"/>
</dbReference>
<sequence length="318" mass="33653">MIIQSSLYIVFYLNRRNPMSLLALFGTFETGLVYALVALGVLLSFRVLDFPDLTADGSFPLGAFACAVCMTAGINPILAVTIGFATGAVSGLLTAWLHVKLGILQLLSGIIVMTALYSVNLRVGGAPNIPLLGTNTIFDLFKPILGTGIWQNTAVLLLLTLLIKWALNWFFSTETGLAMRATGANARMARAQGISTNFMIMLGMALSNGLIALAGALFAQLVGGADVSAGLGTIVFGLAAVILGEALLPSKKMWVITLSVIIGSIIYRLFIMVAMGSETLSGLGLKTQDLNLITSVLVVCVMLLPQIKAKLKTRKQTP</sequence>
<comment type="subcellular location">
    <subcellularLocation>
        <location evidence="1">Cell membrane</location>
        <topology evidence="1">Multi-pass membrane protein</topology>
    </subcellularLocation>
</comment>
<dbReference type="EMBL" id="AFHS01000041">
    <property type="protein sequence ID" value="EGK08831.1"/>
    <property type="molecule type" value="Genomic_DNA"/>
</dbReference>
<evidence type="ECO:0000256" key="3">
    <source>
        <dbReference type="ARBA" id="ARBA00022692"/>
    </source>
</evidence>
<dbReference type="STRING" id="504.KKKWG1_2202"/>
<feature type="transmembrane region" description="Helical" evidence="6">
    <location>
        <begin position="101"/>
        <end position="119"/>
    </location>
</feature>
<gene>
    <name evidence="7" type="ORF">HMPREF0476_1223</name>
</gene>
<feature type="transmembrane region" description="Helical" evidence="6">
    <location>
        <begin position="227"/>
        <end position="248"/>
    </location>
</feature>
<keyword evidence="2" id="KW-1003">Cell membrane</keyword>
<dbReference type="HOGENOM" id="CLU_067296_0_0_4"/>
<evidence type="ECO:0000313" key="7">
    <source>
        <dbReference type="EMBL" id="EGK08831.1"/>
    </source>
</evidence>
<evidence type="ECO:0000256" key="5">
    <source>
        <dbReference type="ARBA" id="ARBA00023136"/>
    </source>
</evidence>
<feature type="transmembrane region" description="Helical" evidence="6">
    <location>
        <begin position="21"/>
        <end position="42"/>
    </location>
</feature>
<evidence type="ECO:0000256" key="6">
    <source>
        <dbReference type="SAM" id="Phobius"/>
    </source>
</evidence>
<evidence type="ECO:0000256" key="4">
    <source>
        <dbReference type="ARBA" id="ARBA00022989"/>
    </source>
</evidence>
<dbReference type="PANTHER" id="PTHR32196:SF69">
    <property type="entry name" value="BRANCHED-CHAIN AMINO ACID TRANSPORT SYSTEM, PERMEASE PROTEIN"/>
    <property type="match status" value="1"/>
</dbReference>
<accession>F5S7P0</accession>
<dbReference type="Proteomes" id="UP000004207">
    <property type="component" value="Unassembled WGS sequence"/>
</dbReference>
<feature type="transmembrane region" description="Helical" evidence="6">
    <location>
        <begin position="62"/>
        <end position="89"/>
    </location>
</feature>
<evidence type="ECO:0000256" key="2">
    <source>
        <dbReference type="ARBA" id="ARBA00022475"/>
    </source>
</evidence>
<keyword evidence="5 6" id="KW-0472">Membrane</keyword>
<keyword evidence="3 6" id="KW-0812">Transmembrane</keyword>
<dbReference type="PANTHER" id="PTHR32196">
    <property type="entry name" value="ABC TRANSPORTER PERMEASE PROTEIN YPHD-RELATED-RELATED"/>
    <property type="match status" value="1"/>
</dbReference>
<protein>
    <submittedName>
        <fullName evidence="7">ABC superfamily ATP binding cassette transporter, membrane protein</fullName>
    </submittedName>
</protein>
<comment type="caution">
    <text evidence="7">The sequence shown here is derived from an EMBL/GenBank/DDBJ whole genome shotgun (WGS) entry which is preliminary data.</text>
</comment>
<name>F5S7P0_KINKI</name>
<keyword evidence="4 6" id="KW-1133">Transmembrane helix</keyword>
<dbReference type="AlphaFoldDB" id="F5S7P0"/>